<dbReference type="Gene3D" id="3.40.50.880">
    <property type="match status" value="1"/>
</dbReference>
<evidence type="ECO:0000313" key="17">
    <source>
        <dbReference type="Proteomes" id="UP000252147"/>
    </source>
</evidence>
<keyword evidence="7" id="KW-0658">Purine biosynthesis</keyword>
<dbReference type="Pfam" id="PF13507">
    <property type="entry name" value="GATase_5"/>
    <property type="match status" value="1"/>
</dbReference>
<dbReference type="SUPFAM" id="SSF109736">
    <property type="entry name" value="FGAM synthase PurL, linker domain"/>
    <property type="match status" value="1"/>
</dbReference>
<feature type="domain" description="Phosphoribosylformylglycinamidine synthase linker" evidence="13">
    <location>
        <begin position="159"/>
        <end position="206"/>
    </location>
</feature>
<feature type="domain" description="PurM-like C-terminal" evidence="12">
    <location>
        <begin position="810"/>
        <end position="934"/>
    </location>
</feature>
<feature type="domain" description="FGAR-AT PurM N-terminal-like" evidence="15">
    <location>
        <begin position="622"/>
        <end position="778"/>
    </location>
</feature>
<dbReference type="EMBL" id="QOPD01000008">
    <property type="protein sequence ID" value="RCL37612.1"/>
    <property type="molecule type" value="Genomic_DNA"/>
</dbReference>
<dbReference type="GO" id="GO:0005524">
    <property type="term" value="F:ATP binding"/>
    <property type="evidence" value="ECO:0007669"/>
    <property type="project" value="UniProtKB-KW"/>
</dbReference>
<dbReference type="InterPro" id="IPR010073">
    <property type="entry name" value="PurL_large"/>
</dbReference>
<dbReference type="SUPFAM" id="SSF55326">
    <property type="entry name" value="PurM N-terminal domain-like"/>
    <property type="match status" value="2"/>
</dbReference>
<evidence type="ECO:0000256" key="1">
    <source>
        <dbReference type="ARBA" id="ARBA00004920"/>
    </source>
</evidence>
<evidence type="ECO:0000259" key="14">
    <source>
        <dbReference type="Pfam" id="PF18076"/>
    </source>
</evidence>
<evidence type="ECO:0000256" key="10">
    <source>
        <dbReference type="ARBA" id="ARBA00022962"/>
    </source>
</evidence>
<dbReference type="CDD" id="cd02204">
    <property type="entry name" value="PurL_repeat2"/>
    <property type="match status" value="1"/>
</dbReference>
<dbReference type="Gene3D" id="3.90.650.10">
    <property type="entry name" value="PurM-like C-terminal domain"/>
    <property type="match status" value="2"/>
</dbReference>
<evidence type="ECO:0000256" key="7">
    <source>
        <dbReference type="ARBA" id="ARBA00022755"/>
    </source>
</evidence>
<keyword evidence="6" id="KW-0547">Nucleotide-binding</keyword>
<dbReference type="InterPro" id="IPR010918">
    <property type="entry name" value="PurM-like_C_dom"/>
</dbReference>
<dbReference type="InterPro" id="IPR036676">
    <property type="entry name" value="PurM-like_C_sf"/>
</dbReference>
<reference evidence="16 17" key="1">
    <citation type="journal article" date="2018" name="Microbiome">
        <title>Fine metagenomic profile of the Mediterranean stratified and mixed water columns revealed by assembly and recruitment.</title>
        <authorList>
            <person name="Haro-Moreno J.M."/>
            <person name="Lopez-Perez M."/>
            <person name="De La Torre J.R."/>
            <person name="Picazo A."/>
            <person name="Camacho A."/>
            <person name="Rodriguez-Valera F."/>
        </authorList>
    </citation>
    <scope>NUCLEOTIDE SEQUENCE [LARGE SCALE GENOMIC DNA]</scope>
    <source>
        <strain evidence="16">MED-G83</strain>
    </source>
</reference>
<organism evidence="16 17">
    <name type="scientific">SAR86 cluster bacterium</name>
    <dbReference type="NCBI Taxonomy" id="2030880"/>
    <lineage>
        <taxon>Bacteria</taxon>
        <taxon>Pseudomonadati</taxon>
        <taxon>Pseudomonadota</taxon>
        <taxon>Gammaproteobacteria</taxon>
        <taxon>SAR86 cluster</taxon>
    </lineage>
</organism>
<dbReference type="Proteomes" id="UP000252147">
    <property type="component" value="Unassembled WGS sequence"/>
</dbReference>
<dbReference type="InterPro" id="IPR029062">
    <property type="entry name" value="Class_I_gatase-like"/>
</dbReference>
<name>A0A368BL72_9GAMM</name>
<dbReference type="AlphaFoldDB" id="A0A368BL72"/>
<dbReference type="PANTHER" id="PTHR10099">
    <property type="entry name" value="PHOSPHORIBOSYLFORMYLGLYCINAMIDINE SYNTHASE"/>
    <property type="match status" value="1"/>
</dbReference>
<dbReference type="Gene3D" id="3.30.1330.10">
    <property type="entry name" value="PurM-like, N-terminal domain"/>
    <property type="match status" value="2"/>
</dbReference>
<evidence type="ECO:0000256" key="5">
    <source>
        <dbReference type="ARBA" id="ARBA00022723"/>
    </source>
</evidence>
<dbReference type="GO" id="GO:0046872">
    <property type="term" value="F:metal ion binding"/>
    <property type="evidence" value="ECO:0007669"/>
    <property type="project" value="UniProtKB-KW"/>
</dbReference>
<dbReference type="InterPro" id="IPR036921">
    <property type="entry name" value="PurM-like_N_sf"/>
</dbReference>
<protein>
    <recommendedName>
        <fullName evidence="3 11">Phosphoribosylformylglycinamidine synthase</fullName>
        <ecNumber evidence="3 11">6.3.5.3</ecNumber>
    </recommendedName>
</protein>
<dbReference type="SMART" id="SM01211">
    <property type="entry name" value="GATase_5"/>
    <property type="match status" value="1"/>
</dbReference>
<keyword evidence="5" id="KW-0479">Metal-binding</keyword>
<comment type="caution">
    <text evidence="16">The sequence shown here is derived from an EMBL/GenBank/DDBJ whole genome shotgun (WGS) entry which is preliminary data.</text>
</comment>
<dbReference type="NCBIfam" id="NF003672">
    <property type="entry name" value="PRK05297.1"/>
    <property type="match status" value="1"/>
</dbReference>
<dbReference type="CDD" id="cd01740">
    <property type="entry name" value="GATase1_FGAR_AT"/>
    <property type="match status" value="1"/>
</dbReference>
<gene>
    <name evidence="16" type="ORF">DBW97_04425</name>
</gene>
<comment type="pathway">
    <text evidence="1">Purine metabolism; IMP biosynthesis via de novo pathway; 5-amino-1-(5-phospho-D-ribosyl)imidazole from N(2)-formyl-N(1)-(5-phospho-D-ribosyl)glycinamide: step 1/2.</text>
</comment>
<evidence type="ECO:0000259" key="15">
    <source>
        <dbReference type="Pfam" id="PF22689"/>
    </source>
</evidence>
<feature type="domain" description="Phosphoribosylformylglycinamidine synthase N-terminal" evidence="14">
    <location>
        <begin position="34"/>
        <end position="137"/>
    </location>
</feature>
<dbReference type="SUPFAM" id="SSF56042">
    <property type="entry name" value="PurM C-terminal domain-like"/>
    <property type="match status" value="2"/>
</dbReference>
<evidence type="ECO:0000256" key="4">
    <source>
        <dbReference type="ARBA" id="ARBA00022598"/>
    </source>
</evidence>
<dbReference type="GO" id="GO:0004642">
    <property type="term" value="F:phosphoribosylformylglycinamidine synthase activity"/>
    <property type="evidence" value="ECO:0007669"/>
    <property type="project" value="UniProtKB-UniRule"/>
</dbReference>
<keyword evidence="10" id="KW-0315">Glutamine amidotransferase</keyword>
<dbReference type="PROSITE" id="PS51273">
    <property type="entry name" value="GATASE_TYPE_1"/>
    <property type="match status" value="1"/>
</dbReference>
<comment type="similarity">
    <text evidence="2">In the N-terminal section; belongs to the FGAMS family.</text>
</comment>
<dbReference type="UniPathway" id="UPA00074">
    <property type="reaction ID" value="UER00128"/>
</dbReference>
<evidence type="ECO:0000256" key="6">
    <source>
        <dbReference type="ARBA" id="ARBA00022741"/>
    </source>
</evidence>
<proteinExistence type="inferred from homology"/>
<evidence type="ECO:0000256" key="9">
    <source>
        <dbReference type="ARBA" id="ARBA00022842"/>
    </source>
</evidence>
<dbReference type="EC" id="6.3.5.3" evidence="3 11"/>
<keyword evidence="8" id="KW-0067">ATP-binding</keyword>
<dbReference type="Gene3D" id="1.10.8.750">
    <property type="entry name" value="Phosphoribosylformylglycinamidine synthase, linker domain"/>
    <property type="match status" value="1"/>
</dbReference>
<evidence type="ECO:0000256" key="3">
    <source>
        <dbReference type="ARBA" id="ARBA00012747"/>
    </source>
</evidence>
<keyword evidence="4 16" id="KW-0436">Ligase</keyword>
<dbReference type="Pfam" id="PF18072">
    <property type="entry name" value="FGAR-AT_linker"/>
    <property type="match status" value="1"/>
</dbReference>
<dbReference type="InterPro" id="IPR036604">
    <property type="entry name" value="PurS-like_sf"/>
</dbReference>
<dbReference type="GO" id="GO:0005737">
    <property type="term" value="C:cytoplasm"/>
    <property type="evidence" value="ECO:0007669"/>
    <property type="project" value="TreeGrafter"/>
</dbReference>
<sequence>MAQKIFFYEGDSILNELDIKRIFKNTNIALRSRYVFCILFDDQPDINEIEKIKTLLNAQDLKFEPNLIFTPRAGTISAWSSKAQDIFNNIGIKRVLRIERFKAFFTPEENKKMVKSKLFDRMTESLFEQIDETASIFNKSKRKKTNVFDIHKNKDLLISLNTELGLALNQHEIQYLNSLFQKLERGITDAELMMFAQINSEHCRHKIFRSNWQTDIPFAFDSLFDAIKSTTKKSMKHIKSAYHDNSAVIESFSKSMLEVGGDNIYKKFNDSVHTTIKVETHNHPTGISPFEGSATGSGGEIRDCSATGRVARPKAGFMGLCLSHLRLDEDLETWENPLHKPSHMATPKEIINEAPLGSSTYNNEFGRPAIYGYFRTLEHQHFGYHKPIMLAGGLGSIKDALIQKGQPESGDLVIVLGGPAMLIGLGGGSASSTKDPLNSELDFVSVQRSNPEIQRRAQQVLDKFNARNSKNPISFIHDVGAGGISNAIPELAKDTNLGANISLEKVNCADDTMSPMEMWCNESQERYVFSIPKQKLSALDHICKRERCPYSVAGELTSEKIVKVSYYDEIIVDLTLADLFGDIPLPKLIANDYDRTTEIEDLPHDNIQQHLLNILRFPAIASKKFLITIGDRTVTGLVYRDQFIGNKQVPVSDYAATLDDYDSYSGQVVAIGEKPSIAIGNPEASTRMAMAEALTNLVGVKHQSLSHIAFSANWMSSTKSSDERGDLLRGVQALTNLADYLGVSIPVGKDSLSMNTTWSDDIERTVTSPMTLNISAFSNVGDLRVGVTPELSDAESTLLHVWINQGDFRMGGSCLYQSYNLYGGSTPDIDDPEKLKRLFNATQKILSKGMITALHDISDGGLITALWEMALCSNTGLDINLKVADRSELIPLLFSEEIGLVVEVPNDRLKEVIDYYTKKDLYFQEIAKKSKHKEFRLLNYGEKVFSQSIEELYKAWDDVSFKVQSMRDNHESAESERKAFLQHDKYLTPKITFDMPEVKNNFFEKKPKVALLREQGINGHYDMAAALMAAGFEVEDIHLSEVGASIKSLDKFSGLVVPGGFSYGDVLGAGNGMAKTIMFKPKLKKIFKSFFENKSKFAFGVCNGCQFLSGLKDIIPGASHWPKFIKNESNQYECRLVQLQIADSNSIFFEDMKDSVIPVMVSHGEGRAAFEDVPQNIVASYVDPSHNASQIYPFNPNGSHEGVAGVCNDDGRIMIMMPHPERTFLTKQFSWAPSEWGELSPWFKIFENAYKFAKKN</sequence>
<dbReference type="SUPFAM" id="SSF82697">
    <property type="entry name" value="PurS-like"/>
    <property type="match status" value="1"/>
</dbReference>
<dbReference type="Pfam" id="PF18076">
    <property type="entry name" value="FGAR-AT_N"/>
    <property type="match status" value="1"/>
</dbReference>
<feature type="domain" description="PurM-like C-terminal" evidence="12">
    <location>
        <begin position="409"/>
        <end position="564"/>
    </location>
</feature>
<dbReference type="InterPro" id="IPR041609">
    <property type="entry name" value="PurL_linker"/>
</dbReference>
<keyword evidence="9" id="KW-0460">Magnesium</keyword>
<dbReference type="InterPro" id="IPR055181">
    <property type="entry name" value="FGAR-AT_PurM_N-like"/>
</dbReference>
<dbReference type="CDD" id="cd02203">
    <property type="entry name" value="PurL_repeat1"/>
    <property type="match status" value="1"/>
</dbReference>
<dbReference type="PANTHER" id="PTHR10099:SF1">
    <property type="entry name" value="PHOSPHORIBOSYLFORMYLGLYCINAMIDINE SYNTHASE"/>
    <property type="match status" value="1"/>
</dbReference>
<evidence type="ECO:0000313" key="16">
    <source>
        <dbReference type="EMBL" id="RCL37612.1"/>
    </source>
</evidence>
<evidence type="ECO:0000256" key="11">
    <source>
        <dbReference type="NCBIfam" id="TIGR01735"/>
    </source>
</evidence>
<evidence type="ECO:0000256" key="2">
    <source>
        <dbReference type="ARBA" id="ARBA00008608"/>
    </source>
</evidence>
<dbReference type="Pfam" id="PF22689">
    <property type="entry name" value="FGAR-AT_PurM_N-like"/>
    <property type="match status" value="1"/>
</dbReference>
<evidence type="ECO:0000259" key="12">
    <source>
        <dbReference type="Pfam" id="PF02769"/>
    </source>
</evidence>
<dbReference type="FunFam" id="3.90.650.10:FF:000024">
    <property type="entry name" value="Phosphoribosylformylglycinamidine synthase"/>
    <property type="match status" value="1"/>
</dbReference>
<dbReference type="GO" id="GO:0006189">
    <property type="term" value="P:'de novo' IMP biosynthetic process"/>
    <property type="evidence" value="ECO:0007669"/>
    <property type="project" value="UniProtKB-UniRule"/>
</dbReference>
<dbReference type="InterPro" id="IPR040707">
    <property type="entry name" value="FGAR-AT_N"/>
</dbReference>
<dbReference type="SUPFAM" id="SSF52317">
    <property type="entry name" value="Class I glutamine amidotransferase-like"/>
    <property type="match status" value="1"/>
</dbReference>
<dbReference type="NCBIfam" id="TIGR01735">
    <property type="entry name" value="FGAM_synt"/>
    <property type="match status" value="1"/>
</dbReference>
<accession>A0A368BL72</accession>
<evidence type="ECO:0000256" key="8">
    <source>
        <dbReference type="ARBA" id="ARBA00022840"/>
    </source>
</evidence>
<dbReference type="Pfam" id="PF02769">
    <property type="entry name" value="AIRS_C"/>
    <property type="match status" value="2"/>
</dbReference>
<evidence type="ECO:0000259" key="13">
    <source>
        <dbReference type="Pfam" id="PF18072"/>
    </source>
</evidence>